<dbReference type="RefSeq" id="WP_234268663.1">
    <property type="nucleotide sequence ID" value="NZ_JABFTX010000001.1"/>
</dbReference>
<protein>
    <submittedName>
        <fullName evidence="2">Uncharacterized protein</fullName>
    </submittedName>
</protein>
<name>A0ABS8ZZ08_9GAMM</name>
<keyword evidence="1" id="KW-0175">Coiled coil</keyword>
<evidence type="ECO:0000313" key="3">
    <source>
        <dbReference type="Proteomes" id="UP001320168"/>
    </source>
</evidence>
<dbReference type="EMBL" id="JABFTX010000001">
    <property type="protein sequence ID" value="MCE8001848.1"/>
    <property type="molecule type" value="Genomic_DNA"/>
</dbReference>
<feature type="coiled-coil region" evidence="1">
    <location>
        <begin position="115"/>
        <end position="167"/>
    </location>
</feature>
<organism evidence="2 3">
    <name type="scientific">Billgrantia ethanolica</name>
    <dbReference type="NCBI Taxonomy" id="2733486"/>
    <lineage>
        <taxon>Bacteria</taxon>
        <taxon>Pseudomonadati</taxon>
        <taxon>Pseudomonadota</taxon>
        <taxon>Gammaproteobacteria</taxon>
        <taxon>Oceanospirillales</taxon>
        <taxon>Halomonadaceae</taxon>
        <taxon>Billgrantia</taxon>
    </lineage>
</organism>
<gene>
    <name evidence="2" type="ORF">HOP53_03250</name>
</gene>
<sequence>MKTDKILEGSEAMAPACIARIISGGLLPKGGGAIWRLENELKPSDLYCYLYAKYGPPNGLQNLFRSDDSDNLIHWDWTLANEHGLVMILGLNLRSEVHLLGEWTVKGNYSLEGFVEEVKSDLASHGKEMSRIRKEVLEDWEMFVNPFKNLKESIDSLKNELDSLTLDPEQEYLPDPKSPDEFQAYNEKFASLVARYDRGAGLSMALRFMVPVLAESFINLLIFVLCRPDIKSNARLYDNFVRSNIDVKIQSLHINCIGFASEVNWSSPECARYNSIVNERNDLLHGNFAVGKLKFNEVFFNGKVPVFKEYRSMWAQSVGVSIEFSGVHKVSQDISVVEGFIEYVLSCLEPEIREQVEIFMAKRDLGRNKANNRLGVLFPDTVVDFGLSLVPEDKEANDDGPAE</sequence>
<keyword evidence="3" id="KW-1185">Reference proteome</keyword>
<evidence type="ECO:0000313" key="2">
    <source>
        <dbReference type="EMBL" id="MCE8001848.1"/>
    </source>
</evidence>
<accession>A0ABS8ZZ08</accession>
<dbReference type="Proteomes" id="UP001320168">
    <property type="component" value="Unassembled WGS sequence"/>
</dbReference>
<reference evidence="2 3" key="1">
    <citation type="journal article" date="2021" name="Front. Microbiol.">
        <title>Aerobic Denitrification and Heterotrophic Sulfur Oxidation in the Genus Halomonas Revealed by Six Novel Species Characterizations and Genome-Based Analysis.</title>
        <authorList>
            <person name="Wang L."/>
            <person name="Shao Z."/>
        </authorList>
    </citation>
    <scope>NUCLEOTIDE SEQUENCE [LARGE SCALE GENOMIC DNA]</scope>
    <source>
        <strain evidence="2 3">MCCC 1A11081</strain>
    </source>
</reference>
<comment type="caution">
    <text evidence="2">The sequence shown here is derived from an EMBL/GenBank/DDBJ whole genome shotgun (WGS) entry which is preliminary data.</text>
</comment>
<evidence type="ECO:0000256" key="1">
    <source>
        <dbReference type="SAM" id="Coils"/>
    </source>
</evidence>
<proteinExistence type="predicted"/>